<feature type="region of interest" description="Disordered" evidence="1">
    <location>
        <begin position="1"/>
        <end position="29"/>
    </location>
</feature>
<keyword evidence="3" id="KW-1185">Reference proteome</keyword>
<dbReference type="AlphaFoldDB" id="A0A1I1E1Q2"/>
<evidence type="ECO:0000256" key="1">
    <source>
        <dbReference type="SAM" id="MobiDB-lite"/>
    </source>
</evidence>
<evidence type="ECO:0000313" key="3">
    <source>
        <dbReference type="Proteomes" id="UP000199058"/>
    </source>
</evidence>
<dbReference type="RefSeq" id="WP_177203432.1">
    <property type="nucleotide sequence ID" value="NZ_FOLH01000001.1"/>
</dbReference>
<evidence type="ECO:0000313" key="2">
    <source>
        <dbReference type="EMBL" id="SFB80997.1"/>
    </source>
</evidence>
<sequence>MTTIRTSIQRLARNPGKTLDEPRKPEQISGSTALMTWPQENASGSTAGAAVGDPAEVFEGPLTEVDINERTYWPPTEIFDEEGVVSVEVSAIQSILAEDQNGNQTRIYLTNPYS</sequence>
<reference evidence="2 3" key="1">
    <citation type="submission" date="2016-10" db="EMBL/GenBank/DDBJ databases">
        <authorList>
            <person name="de Groot N.N."/>
        </authorList>
    </citation>
    <scope>NUCLEOTIDE SEQUENCE [LARGE SCALE GENOMIC DNA]</scope>
    <source>
        <strain evidence="2 3">DSM 18438</strain>
    </source>
</reference>
<dbReference type="STRING" id="1122252.SAMN05660443_0266"/>
<dbReference type="EMBL" id="FOLH01000001">
    <property type="protein sequence ID" value="SFB80997.1"/>
    <property type="molecule type" value="Genomic_DNA"/>
</dbReference>
<protein>
    <submittedName>
        <fullName evidence="2">Uncharacterized protein</fullName>
    </submittedName>
</protein>
<proteinExistence type="predicted"/>
<gene>
    <name evidence="2" type="ORF">SAMN05660443_0266</name>
</gene>
<organism evidence="2 3">
    <name type="scientific">Marinospirillum celere</name>
    <dbReference type="NCBI Taxonomy" id="1122252"/>
    <lineage>
        <taxon>Bacteria</taxon>
        <taxon>Pseudomonadati</taxon>
        <taxon>Pseudomonadota</taxon>
        <taxon>Gammaproteobacteria</taxon>
        <taxon>Oceanospirillales</taxon>
        <taxon>Oceanospirillaceae</taxon>
        <taxon>Marinospirillum</taxon>
    </lineage>
</organism>
<dbReference type="Proteomes" id="UP000199058">
    <property type="component" value="Unassembled WGS sequence"/>
</dbReference>
<accession>A0A1I1E1Q2</accession>
<name>A0A1I1E1Q2_9GAMM</name>